<gene>
    <name evidence="1" type="ORF">JOB18_046245</name>
</gene>
<dbReference type="AlphaFoldDB" id="A0AAV6SJ88"/>
<dbReference type="EMBL" id="JAGKHQ010000005">
    <property type="protein sequence ID" value="KAG7516990.1"/>
    <property type="molecule type" value="Genomic_DNA"/>
</dbReference>
<evidence type="ECO:0000313" key="1">
    <source>
        <dbReference type="EMBL" id="KAG7516990.1"/>
    </source>
</evidence>
<organism evidence="1 2">
    <name type="scientific">Solea senegalensis</name>
    <name type="common">Senegalese sole</name>
    <dbReference type="NCBI Taxonomy" id="28829"/>
    <lineage>
        <taxon>Eukaryota</taxon>
        <taxon>Metazoa</taxon>
        <taxon>Chordata</taxon>
        <taxon>Craniata</taxon>
        <taxon>Vertebrata</taxon>
        <taxon>Euteleostomi</taxon>
        <taxon>Actinopterygii</taxon>
        <taxon>Neopterygii</taxon>
        <taxon>Teleostei</taxon>
        <taxon>Neoteleostei</taxon>
        <taxon>Acanthomorphata</taxon>
        <taxon>Carangaria</taxon>
        <taxon>Pleuronectiformes</taxon>
        <taxon>Pleuronectoidei</taxon>
        <taxon>Soleidae</taxon>
        <taxon>Solea</taxon>
    </lineage>
</organism>
<name>A0AAV6SJ88_SOLSE</name>
<accession>A0AAV6SJ88</accession>
<protein>
    <submittedName>
        <fullName evidence="1">Uncharacterized protein</fullName>
    </submittedName>
</protein>
<keyword evidence="2" id="KW-1185">Reference proteome</keyword>
<evidence type="ECO:0000313" key="2">
    <source>
        <dbReference type="Proteomes" id="UP000693946"/>
    </source>
</evidence>
<sequence length="112" mass="12793">MFVQEIHLWKPPKALFYFPTHPHHTCTSVSKSFRSLHCVSHIVNIPPSHRFSSGLFPTEVPENFYSLVFWSRFYGGSKSLLCPSQHVVLSPRVSSLLSPGHESKHPELEPIQ</sequence>
<proteinExistence type="predicted"/>
<comment type="caution">
    <text evidence="1">The sequence shown here is derived from an EMBL/GenBank/DDBJ whole genome shotgun (WGS) entry which is preliminary data.</text>
</comment>
<dbReference type="Proteomes" id="UP000693946">
    <property type="component" value="Linkage Group LG13"/>
</dbReference>
<reference evidence="1 2" key="1">
    <citation type="journal article" date="2021" name="Sci. Rep.">
        <title>Chromosome anchoring in Senegalese sole (Solea senegalensis) reveals sex-associated markers and genome rearrangements in flatfish.</title>
        <authorList>
            <person name="Guerrero-Cozar I."/>
            <person name="Gomez-Garrido J."/>
            <person name="Berbel C."/>
            <person name="Martinez-Blanch J.F."/>
            <person name="Alioto T."/>
            <person name="Claros M.G."/>
            <person name="Gagnaire P.A."/>
            <person name="Manchado M."/>
        </authorList>
    </citation>
    <scope>NUCLEOTIDE SEQUENCE [LARGE SCALE GENOMIC DNA]</scope>
    <source>
        <strain evidence="1">Sse05_10M</strain>
    </source>
</reference>